<dbReference type="Gene3D" id="1.25.40.20">
    <property type="entry name" value="Ankyrin repeat-containing domain"/>
    <property type="match status" value="1"/>
</dbReference>
<reference evidence="1" key="1">
    <citation type="submission" date="2006-10" db="EMBL/GenBank/DDBJ databases">
        <authorList>
            <person name="Amadeo P."/>
            <person name="Zhao Q."/>
            <person name="Wortman J."/>
            <person name="Fraser-Liggett C."/>
            <person name="Carlton J."/>
        </authorList>
    </citation>
    <scope>NUCLEOTIDE SEQUENCE</scope>
    <source>
        <strain evidence="1">G3</strain>
    </source>
</reference>
<protein>
    <submittedName>
        <fullName evidence="1">Uncharacterized protein</fullName>
    </submittedName>
</protein>
<organism evidence="1 2">
    <name type="scientific">Trichomonas vaginalis (strain ATCC PRA-98 / G3)</name>
    <dbReference type="NCBI Taxonomy" id="412133"/>
    <lineage>
        <taxon>Eukaryota</taxon>
        <taxon>Metamonada</taxon>
        <taxon>Parabasalia</taxon>
        <taxon>Trichomonadida</taxon>
        <taxon>Trichomonadidae</taxon>
        <taxon>Trichomonas</taxon>
    </lineage>
</organism>
<dbReference type="EMBL" id="DS113216">
    <property type="protein sequence ID" value="EAY18712.1"/>
    <property type="molecule type" value="Genomic_DNA"/>
</dbReference>
<dbReference type="RefSeq" id="XP_001579698.1">
    <property type="nucleotide sequence ID" value="XM_001579648.1"/>
</dbReference>
<evidence type="ECO:0000313" key="2">
    <source>
        <dbReference type="Proteomes" id="UP000001542"/>
    </source>
</evidence>
<dbReference type="AlphaFoldDB" id="A2DLS9"/>
<dbReference type="KEGG" id="tva:5464226"/>
<dbReference type="SUPFAM" id="SSF48403">
    <property type="entry name" value="Ankyrin repeat"/>
    <property type="match status" value="1"/>
</dbReference>
<gene>
    <name evidence="1" type="ORF">TVAG_063170</name>
</gene>
<dbReference type="VEuPathDB" id="TrichDB:TVAG_063170"/>
<dbReference type="Proteomes" id="UP000001542">
    <property type="component" value="Unassembled WGS sequence"/>
</dbReference>
<name>A2DLS9_TRIV3</name>
<dbReference type="VEuPathDB" id="TrichDB:TVAGG3_0581520"/>
<dbReference type="InParanoid" id="A2DLS9"/>
<accession>A2DLS9</accession>
<dbReference type="InterPro" id="IPR036770">
    <property type="entry name" value="Ankyrin_rpt-contain_sf"/>
</dbReference>
<dbReference type="SMR" id="A2DLS9"/>
<sequence>MSFDEVFKNNTKLVCKLINEGEFTKTFSSFDRIVEILNVTRKIEPDYAIKLLREIINNTDLTDDQCIFLLLHLDLCFNDHKSLDNFLKRLPTLLRISPHNIFTSIYEFMMNTTQYCPILSIGNSGNDSIVDIPYSNRDDEQMDEEISQHTAKNDKNAMNLTKITEIFKQKIIDLKSFKDEAKVHHRTVRSFIKTHYQEFKSKIEDLVINASKSNDFKLKLLDKLDVDIKSPVDKEDKEKMQSCIHFFAQNNNIKAVKWLIDKKKYFDHNFSSPTKFNILMAAYSGNIDEVIAYLKEKPDIITDQTFQGKTAIQMRN</sequence>
<reference evidence="1" key="2">
    <citation type="journal article" date="2007" name="Science">
        <title>Draft genome sequence of the sexually transmitted pathogen Trichomonas vaginalis.</title>
        <authorList>
            <person name="Carlton J.M."/>
            <person name="Hirt R.P."/>
            <person name="Silva J.C."/>
            <person name="Delcher A.L."/>
            <person name="Schatz M."/>
            <person name="Zhao Q."/>
            <person name="Wortman J.R."/>
            <person name="Bidwell S.L."/>
            <person name="Alsmark U.C.M."/>
            <person name="Besteiro S."/>
            <person name="Sicheritz-Ponten T."/>
            <person name="Noel C.J."/>
            <person name="Dacks J.B."/>
            <person name="Foster P.G."/>
            <person name="Simillion C."/>
            <person name="Van de Peer Y."/>
            <person name="Miranda-Saavedra D."/>
            <person name="Barton G.J."/>
            <person name="Westrop G.D."/>
            <person name="Mueller S."/>
            <person name="Dessi D."/>
            <person name="Fiori P.L."/>
            <person name="Ren Q."/>
            <person name="Paulsen I."/>
            <person name="Zhang H."/>
            <person name="Bastida-Corcuera F.D."/>
            <person name="Simoes-Barbosa A."/>
            <person name="Brown M.T."/>
            <person name="Hayes R.D."/>
            <person name="Mukherjee M."/>
            <person name="Okumura C.Y."/>
            <person name="Schneider R."/>
            <person name="Smith A.J."/>
            <person name="Vanacova S."/>
            <person name="Villalvazo M."/>
            <person name="Haas B.J."/>
            <person name="Pertea M."/>
            <person name="Feldblyum T.V."/>
            <person name="Utterback T.R."/>
            <person name="Shu C.L."/>
            <person name="Osoegawa K."/>
            <person name="de Jong P.J."/>
            <person name="Hrdy I."/>
            <person name="Horvathova L."/>
            <person name="Zubacova Z."/>
            <person name="Dolezal P."/>
            <person name="Malik S.B."/>
            <person name="Logsdon J.M. Jr."/>
            <person name="Henze K."/>
            <person name="Gupta A."/>
            <person name="Wang C.C."/>
            <person name="Dunne R.L."/>
            <person name="Upcroft J.A."/>
            <person name="Upcroft P."/>
            <person name="White O."/>
            <person name="Salzberg S.L."/>
            <person name="Tang P."/>
            <person name="Chiu C.-H."/>
            <person name="Lee Y.-S."/>
            <person name="Embley T.M."/>
            <person name="Coombs G.H."/>
            <person name="Mottram J.C."/>
            <person name="Tachezy J."/>
            <person name="Fraser-Liggett C.M."/>
            <person name="Johnson P.J."/>
        </authorList>
    </citation>
    <scope>NUCLEOTIDE SEQUENCE [LARGE SCALE GENOMIC DNA]</scope>
    <source>
        <strain evidence="1">G3</strain>
    </source>
</reference>
<evidence type="ECO:0000313" key="1">
    <source>
        <dbReference type="EMBL" id="EAY18712.1"/>
    </source>
</evidence>
<proteinExistence type="predicted"/>
<keyword evidence="2" id="KW-1185">Reference proteome</keyword>